<keyword evidence="1" id="KW-0812">Transmembrane</keyword>
<name>A0A8H5CG90_9AGAR</name>
<dbReference type="EMBL" id="JAACJM010000170">
    <property type="protein sequence ID" value="KAF5340908.1"/>
    <property type="molecule type" value="Genomic_DNA"/>
</dbReference>
<dbReference type="AlphaFoldDB" id="A0A8H5CG90"/>
<evidence type="ECO:0000313" key="2">
    <source>
        <dbReference type="EMBL" id="KAF5340908.1"/>
    </source>
</evidence>
<accession>A0A8H5CG90</accession>
<reference evidence="2 3" key="1">
    <citation type="journal article" date="2020" name="ISME J.">
        <title>Uncovering the hidden diversity of litter-decomposition mechanisms in mushroom-forming fungi.</title>
        <authorList>
            <person name="Floudas D."/>
            <person name="Bentzer J."/>
            <person name="Ahren D."/>
            <person name="Johansson T."/>
            <person name="Persson P."/>
            <person name="Tunlid A."/>
        </authorList>
    </citation>
    <scope>NUCLEOTIDE SEQUENCE [LARGE SCALE GENOMIC DNA]</scope>
    <source>
        <strain evidence="2 3">CBS 291.85</strain>
    </source>
</reference>
<evidence type="ECO:0000313" key="3">
    <source>
        <dbReference type="Proteomes" id="UP000559256"/>
    </source>
</evidence>
<organism evidence="2 3">
    <name type="scientific">Tetrapyrgos nigripes</name>
    <dbReference type="NCBI Taxonomy" id="182062"/>
    <lineage>
        <taxon>Eukaryota</taxon>
        <taxon>Fungi</taxon>
        <taxon>Dikarya</taxon>
        <taxon>Basidiomycota</taxon>
        <taxon>Agaricomycotina</taxon>
        <taxon>Agaricomycetes</taxon>
        <taxon>Agaricomycetidae</taxon>
        <taxon>Agaricales</taxon>
        <taxon>Marasmiineae</taxon>
        <taxon>Marasmiaceae</taxon>
        <taxon>Tetrapyrgos</taxon>
    </lineage>
</organism>
<dbReference type="Proteomes" id="UP000559256">
    <property type="component" value="Unassembled WGS sequence"/>
</dbReference>
<feature type="transmembrane region" description="Helical" evidence="1">
    <location>
        <begin position="99"/>
        <end position="127"/>
    </location>
</feature>
<protein>
    <submittedName>
        <fullName evidence="2">Uncharacterized protein</fullName>
    </submittedName>
</protein>
<sequence>MVTLTPNQGPPSYVLLKKSFIPPPSSPASDTSSDISDDLEPVELIEASTSSTPAASLSSIDFLSSSSPTENPVTDDPLIHRVLSATGDALQMTIQSIRIAFVVSCLVFLCFTMSALQLFVQAIGTAFVMSRRIAFPITSFAFIGVLAIGIFFPFISTNSSSDLRFVDYCGLMSIQNSTITSLMSSSGVSYLSADLKKTEMATSELALLVFYSDLPGHDQLAHELKTLSSTASSTSDSPVFYFKALN</sequence>
<evidence type="ECO:0000256" key="1">
    <source>
        <dbReference type="SAM" id="Phobius"/>
    </source>
</evidence>
<comment type="caution">
    <text evidence="2">The sequence shown here is derived from an EMBL/GenBank/DDBJ whole genome shotgun (WGS) entry which is preliminary data.</text>
</comment>
<keyword evidence="1" id="KW-0472">Membrane</keyword>
<gene>
    <name evidence="2" type="ORF">D9758_012168</name>
</gene>
<feature type="transmembrane region" description="Helical" evidence="1">
    <location>
        <begin position="133"/>
        <end position="155"/>
    </location>
</feature>
<keyword evidence="1" id="KW-1133">Transmembrane helix</keyword>
<keyword evidence="3" id="KW-1185">Reference proteome</keyword>
<proteinExistence type="predicted"/>